<dbReference type="OrthoDB" id="6500128at2759"/>
<feature type="domain" description="ABC transmembrane type-1" evidence="14">
    <location>
        <begin position="997"/>
        <end position="1240"/>
    </location>
</feature>
<dbReference type="FunFam" id="3.40.50.300:FF:000610">
    <property type="entry name" value="Multidrug resistance-associated ABC transporter"/>
    <property type="match status" value="1"/>
</dbReference>
<dbReference type="Gene3D" id="1.20.1560.10">
    <property type="entry name" value="ABC transporter type 1, transmembrane domain"/>
    <property type="match status" value="2"/>
</dbReference>
<feature type="domain" description="ABC transporter" evidence="13">
    <location>
        <begin position="609"/>
        <end position="859"/>
    </location>
</feature>
<dbReference type="PROSITE" id="PS50893">
    <property type="entry name" value="ABC_TRANSPORTER_2"/>
    <property type="match status" value="2"/>
</dbReference>
<evidence type="ECO:0000256" key="12">
    <source>
        <dbReference type="SAM" id="Phobius"/>
    </source>
</evidence>
<feature type="transmembrane region" description="Helical" evidence="12">
    <location>
        <begin position="6"/>
        <end position="26"/>
    </location>
</feature>
<dbReference type="GO" id="GO:0140359">
    <property type="term" value="F:ABC-type transporter activity"/>
    <property type="evidence" value="ECO:0007669"/>
    <property type="project" value="InterPro"/>
</dbReference>
<dbReference type="CDD" id="cd18604">
    <property type="entry name" value="ABC_6TM_VMR1_D2_like"/>
    <property type="match status" value="1"/>
</dbReference>
<dbReference type="eggNOG" id="KOG0054">
    <property type="taxonomic scope" value="Eukaryota"/>
</dbReference>
<keyword evidence="6" id="KW-0547">Nucleotide-binding</keyword>
<dbReference type="SMART" id="SM00382">
    <property type="entry name" value="AAA"/>
    <property type="match status" value="2"/>
</dbReference>
<evidence type="ECO:0000256" key="11">
    <source>
        <dbReference type="SAM" id="MobiDB-lite"/>
    </source>
</evidence>
<evidence type="ECO:0000256" key="7">
    <source>
        <dbReference type="ARBA" id="ARBA00022840"/>
    </source>
</evidence>
<evidence type="ECO:0000259" key="14">
    <source>
        <dbReference type="PROSITE" id="PS50929"/>
    </source>
</evidence>
<organism evidence="15 16">
    <name type="scientific">Pyronema omphalodes (strain CBS 100304)</name>
    <name type="common">Pyronema confluens</name>
    <dbReference type="NCBI Taxonomy" id="1076935"/>
    <lineage>
        <taxon>Eukaryota</taxon>
        <taxon>Fungi</taxon>
        <taxon>Dikarya</taxon>
        <taxon>Ascomycota</taxon>
        <taxon>Pezizomycotina</taxon>
        <taxon>Pezizomycetes</taxon>
        <taxon>Pezizales</taxon>
        <taxon>Pyronemataceae</taxon>
        <taxon>Pyronema</taxon>
    </lineage>
</organism>
<feature type="compositionally biased region" description="Basic and acidic residues" evidence="11">
    <location>
        <begin position="872"/>
        <end position="893"/>
    </location>
</feature>
<evidence type="ECO:0000256" key="8">
    <source>
        <dbReference type="ARBA" id="ARBA00022989"/>
    </source>
</evidence>
<dbReference type="InterPro" id="IPR027417">
    <property type="entry name" value="P-loop_NTPase"/>
</dbReference>
<dbReference type="GO" id="GO:0016020">
    <property type="term" value="C:membrane"/>
    <property type="evidence" value="ECO:0007669"/>
    <property type="project" value="UniProtKB-SubCell"/>
</dbReference>
<keyword evidence="9 12" id="KW-0472">Membrane</keyword>
<evidence type="ECO:0000256" key="3">
    <source>
        <dbReference type="ARBA" id="ARBA00022448"/>
    </source>
</evidence>
<dbReference type="FunFam" id="1.20.1560.10:FF:000013">
    <property type="entry name" value="ABC transporter C family member 2"/>
    <property type="match status" value="1"/>
</dbReference>
<feature type="transmembrane region" description="Helical" evidence="12">
    <location>
        <begin position="518"/>
        <end position="539"/>
    </location>
</feature>
<dbReference type="GO" id="GO:0005524">
    <property type="term" value="F:ATP binding"/>
    <property type="evidence" value="ECO:0007669"/>
    <property type="project" value="UniProtKB-KW"/>
</dbReference>
<evidence type="ECO:0000313" key="15">
    <source>
        <dbReference type="EMBL" id="CCX13670.1"/>
    </source>
</evidence>
<evidence type="ECO:0000256" key="9">
    <source>
        <dbReference type="ARBA" id="ARBA00023136"/>
    </source>
</evidence>
<dbReference type="STRING" id="1076935.U4LL76"/>
<evidence type="ECO:0000259" key="13">
    <source>
        <dbReference type="PROSITE" id="PS50893"/>
    </source>
</evidence>
<accession>U4LL76</accession>
<feature type="transmembrane region" description="Helical" evidence="12">
    <location>
        <begin position="418"/>
        <end position="436"/>
    </location>
</feature>
<dbReference type="InterPro" id="IPR036640">
    <property type="entry name" value="ABC1_TM_sf"/>
</dbReference>
<dbReference type="InterPro" id="IPR003439">
    <property type="entry name" value="ABC_transporter-like_ATP-bd"/>
</dbReference>
<keyword evidence="16" id="KW-1185">Reference proteome</keyword>
<protein>
    <submittedName>
        <fullName evidence="15">Similar to ABC transporter ATP-binding protein/permease VMR1 acc. no. P38735</fullName>
    </submittedName>
</protein>
<dbReference type="Gene3D" id="3.40.50.300">
    <property type="entry name" value="P-loop containing nucleotide triphosphate hydrolases"/>
    <property type="match status" value="2"/>
</dbReference>
<proteinExistence type="inferred from homology"/>
<dbReference type="SUPFAM" id="SSF52540">
    <property type="entry name" value="P-loop containing nucleoside triphosphate hydrolases"/>
    <property type="match status" value="2"/>
</dbReference>
<feature type="transmembrane region" description="Helical" evidence="12">
    <location>
        <begin position="313"/>
        <end position="338"/>
    </location>
</feature>
<keyword evidence="8 12" id="KW-1133">Transmembrane helix</keyword>
<feature type="transmembrane region" description="Helical" evidence="12">
    <location>
        <begin position="1184"/>
        <end position="1206"/>
    </location>
</feature>
<keyword evidence="10" id="KW-0325">Glycoprotein</keyword>
<feature type="transmembrane region" description="Helical" evidence="12">
    <location>
        <begin position="1212"/>
        <end position="1232"/>
    </location>
</feature>
<keyword evidence="3" id="KW-0813">Transport</keyword>
<dbReference type="FunFam" id="3.40.50.300:FF:000825">
    <property type="entry name" value="ABC bile acid transporter"/>
    <property type="match status" value="1"/>
</dbReference>
<sequence>MAFIAIPVASAALVTGTTLFGISAFAKRVRARKQHRDPWRDKELYEDEDGVATEESMRDYKVSTQKRTLLISTIAAVAVSVASSVCLLSMRRYGQSEWEGICELVATWLFTANWLSIFLQVIILYVEIDCRRRFNDCRRLFLILMAQLGTQSAVLVKSEYVETYEYAMTGSQLFLCFIAILATILIPRRPEVFFNGDRVDPMRTTSLFSRYTFHWGTAMLKLAAKKGHFEEEDIPVMDRARRAERLVEQFHALHESPKLHLQIFKAHWPVFMRTWTATLVGTVATFTPPLILHEILRYLEMRDHGDQNATRNAWLWVAILGIVKGFEAVILAYVYWVCFMGLLIPIRSQLSAVVFSKTMRKKDVKGTQQQSDSANASQDNLSEATSEEDALKNMKQGVINLLAVDSERISLFCAMSNILVECFVGTFFGIGFIMVVLGWQSLLAGITVIGLTTPMNIYFSKKYSQAQDDLMHMRDKKMAVVSEALQGIRQIKFSALEDKWTDRIRAVREEELTVLRRAFICDIFVILAWIVNPILLAAISLSVYAIIHGSISPSVAFSALAVFNELEWSLSIAPELVTDLFDALVSVGRIKEYLDSAEKKPTLTDSSRVAMVDATIAWAADEDSEKDRFCLRNINFEFINGELNIVSGRTGSGKSLLLSALLGEADLISGRIEMPSPPTPEERCDSKANPGNWILPTAVAYVAQIPWIENGTIKNNILFGLPYNEKRYRQTLKACALEKDLESLTDGDLTEIGANGVNLSGGQRWRVSFARACYSRAGTLVLEDIFSAVDFHVGKQILDNGLTGELMHGRTRILVTHHLKLCLHHAAYTVVLTNGTVENAGRVSELQERGVLERLIAKVEAGTAEAEEQIHDEDLALKRTTTRESTRSRRDSHSAATEQVIPKPRQFIQDEDRAKGAVKWSIYQAYLKASGGYGVWCLVLFMFTVQECLLLGRQYWVKLWSAEDEAAIEVLQYHSLTTYTLQHVKKVPTLVAEHHTLVFWIGIYVFLSTCSCVLGTGRYAYIFLTSLRASRVLFDDMLHTVMRAPLRWIDTVPTGRILNRFSKDFETIDSRLTSDFAFMLWNLLGVVGISASCCYLSPYVMVIALIGLAFNINYAIYYLAGAREIKRLESNSRSPIFELFGATLTGVATIRAYGRAKEYTELFQRKVDVFSQRTFYNWVFNRWVGLRMSVLGAIFSALVGVVVVSVKGIDASLAGFALSFALSYTGNVIWTLRRYANMELNMNSTERIVEYTGLPTEDQGGDLPPTNWPTEGRVIVDDLTVSYAPDLPPVLKGISFLVKPRERIGIVGRTGAGKSSFTLALFQFIRASKGKIYIDGYDISKLNLTQLRRRMAIIPQDPVLFSGTIRSNLDSFNEFKDAELYEALERVHLINTGDISDSSFTDAGSENQNVFNNLDTKVSEGGLNLSQGQRQLLCLARSIVSKPKILVLDEATSAVDMETDALIQKSIREEFTECTTLVIAHRLQTVADYDKILVLGDGQVLEYDTPWNLIKSKGAFWDMVQQSGEADHLVETARKAAGEGDLVEI</sequence>
<evidence type="ECO:0000256" key="6">
    <source>
        <dbReference type="ARBA" id="ARBA00022741"/>
    </source>
</evidence>
<dbReference type="PROSITE" id="PS50929">
    <property type="entry name" value="ABC_TM1F"/>
    <property type="match status" value="2"/>
</dbReference>
<evidence type="ECO:0000256" key="2">
    <source>
        <dbReference type="ARBA" id="ARBA00009726"/>
    </source>
</evidence>
<feature type="transmembrane region" description="Helical" evidence="12">
    <location>
        <begin position="442"/>
        <end position="459"/>
    </location>
</feature>
<feature type="transmembrane region" description="Helical" evidence="12">
    <location>
        <begin position="1098"/>
        <end position="1120"/>
    </location>
</feature>
<keyword evidence="7 15" id="KW-0067">ATP-binding</keyword>
<dbReference type="PANTHER" id="PTHR24223:SF456">
    <property type="entry name" value="MULTIDRUG RESISTANCE-ASSOCIATED PROTEIN LETHAL(2)03659"/>
    <property type="match status" value="1"/>
</dbReference>
<feature type="transmembrane region" description="Helical" evidence="12">
    <location>
        <begin position="105"/>
        <end position="128"/>
    </location>
</feature>
<comment type="subcellular location">
    <subcellularLocation>
        <location evidence="1">Membrane</location>
        <topology evidence="1">Multi-pass membrane protein</topology>
    </subcellularLocation>
</comment>
<feature type="transmembrane region" description="Helical" evidence="12">
    <location>
        <begin position="1072"/>
        <end position="1092"/>
    </location>
</feature>
<dbReference type="CDD" id="cd03250">
    <property type="entry name" value="ABCC_MRP_domain1"/>
    <property type="match status" value="1"/>
</dbReference>
<gene>
    <name evidence="15" type="ORF">PCON_13263</name>
</gene>
<dbReference type="CDD" id="cd03244">
    <property type="entry name" value="ABCC_MRP_domain2"/>
    <property type="match status" value="1"/>
</dbReference>
<dbReference type="PANTHER" id="PTHR24223">
    <property type="entry name" value="ATP-BINDING CASSETTE SUB-FAMILY C"/>
    <property type="match status" value="1"/>
</dbReference>
<feature type="region of interest" description="Disordered" evidence="11">
    <location>
        <begin position="872"/>
        <end position="897"/>
    </location>
</feature>
<feature type="transmembrane region" description="Helical" evidence="12">
    <location>
        <begin position="270"/>
        <end position="293"/>
    </location>
</feature>
<feature type="domain" description="ABC transmembrane type-1" evidence="14">
    <location>
        <begin position="398"/>
        <end position="580"/>
    </location>
</feature>
<dbReference type="GO" id="GO:0005737">
    <property type="term" value="C:cytoplasm"/>
    <property type="evidence" value="ECO:0007669"/>
    <property type="project" value="UniProtKB-ARBA"/>
</dbReference>
<dbReference type="EMBL" id="HF935887">
    <property type="protein sequence ID" value="CCX13670.1"/>
    <property type="molecule type" value="Genomic_DNA"/>
</dbReference>
<keyword evidence="5" id="KW-0677">Repeat</keyword>
<dbReference type="GO" id="GO:0016887">
    <property type="term" value="F:ATP hydrolysis activity"/>
    <property type="evidence" value="ECO:0007669"/>
    <property type="project" value="InterPro"/>
</dbReference>
<dbReference type="Pfam" id="PF00664">
    <property type="entry name" value="ABC_membrane"/>
    <property type="match status" value="2"/>
</dbReference>
<evidence type="ECO:0000256" key="10">
    <source>
        <dbReference type="ARBA" id="ARBA00023180"/>
    </source>
</evidence>
<dbReference type="InterPro" id="IPR017871">
    <property type="entry name" value="ABC_transporter-like_CS"/>
</dbReference>
<keyword evidence="4 12" id="KW-0812">Transmembrane</keyword>
<feature type="transmembrane region" description="Helical" evidence="12">
    <location>
        <begin position="997"/>
        <end position="1021"/>
    </location>
</feature>
<feature type="transmembrane region" description="Helical" evidence="12">
    <location>
        <begin position="166"/>
        <end position="186"/>
    </location>
</feature>
<dbReference type="PROSITE" id="PS00211">
    <property type="entry name" value="ABC_TRANSPORTER_1"/>
    <property type="match status" value="1"/>
</dbReference>
<comment type="similarity">
    <text evidence="2">Belongs to the ABC transporter superfamily. ABCC family. Conjugate transporter (TC 3.A.1.208) subfamily.</text>
</comment>
<dbReference type="Proteomes" id="UP000018144">
    <property type="component" value="Unassembled WGS sequence"/>
</dbReference>
<evidence type="ECO:0000256" key="5">
    <source>
        <dbReference type="ARBA" id="ARBA00022737"/>
    </source>
</evidence>
<feature type="transmembrane region" description="Helical" evidence="12">
    <location>
        <begin position="68"/>
        <end position="90"/>
    </location>
</feature>
<evidence type="ECO:0000256" key="4">
    <source>
        <dbReference type="ARBA" id="ARBA00022692"/>
    </source>
</evidence>
<dbReference type="CDD" id="cd18596">
    <property type="entry name" value="ABC_6TM_VMR1_D1_like"/>
    <property type="match status" value="1"/>
</dbReference>
<dbReference type="InterPro" id="IPR003593">
    <property type="entry name" value="AAA+_ATPase"/>
</dbReference>
<dbReference type="InterPro" id="IPR050173">
    <property type="entry name" value="ABC_transporter_C-like"/>
</dbReference>
<dbReference type="InterPro" id="IPR011527">
    <property type="entry name" value="ABC1_TM_dom"/>
</dbReference>
<feature type="domain" description="ABC transporter" evidence="13">
    <location>
        <begin position="1274"/>
        <end position="1522"/>
    </location>
</feature>
<reference evidence="15 16" key="1">
    <citation type="journal article" date="2013" name="PLoS Genet.">
        <title>The genome and development-dependent transcriptomes of Pyronema confluens: a window into fungal evolution.</title>
        <authorList>
            <person name="Traeger S."/>
            <person name="Altegoer F."/>
            <person name="Freitag M."/>
            <person name="Gabaldon T."/>
            <person name="Kempken F."/>
            <person name="Kumar A."/>
            <person name="Marcet-Houben M."/>
            <person name="Poggeler S."/>
            <person name="Stajich J.E."/>
            <person name="Nowrousian M."/>
        </authorList>
    </citation>
    <scope>NUCLEOTIDE SEQUENCE [LARGE SCALE GENOMIC DNA]</scope>
    <source>
        <strain evidence="16">CBS 100304</strain>
        <tissue evidence="15">Vegetative mycelium</tissue>
    </source>
</reference>
<dbReference type="Pfam" id="PF00005">
    <property type="entry name" value="ABC_tran"/>
    <property type="match status" value="2"/>
</dbReference>
<evidence type="ECO:0000313" key="16">
    <source>
        <dbReference type="Proteomes" id="UP000018144"/>
    </source>
</evidence>
<dbReference type="OMA" id="RFTADFH"/>
<dbReference type="SUPFAM" id="SSF90123">
    <property type="entry name" value="ABC transporter transmembrane region"/>
    <property type="match status" value="2"/>
</dbReference>
<feature type="transmembrane region" description="Helical" evidence="12">
    <location>
        <begin position="140"/>
        <end position="160"/>
    </location>
</feature>
<name>U4LL76_PYROM</name>
<evidence type="ECO:0000256" key="1">
    <source>
        <dbReference type="ARBA" id="ARBA00004141"/>
    </source>
</evidence>